<evidence type="ECO:0000313" key="1">
    <source>
        <dbReference type="EMBL" id="EJK44586.1"/>
    </source>
</evidence>
<comment type="caution">
    <text evidence="1">The sequence shown here is derived from an EMBL/GenBank/DDBJ whole genome shotgun (WGS) entry which is preliminary data.</text>
</comment>
<proteinExistence type="predicted"/>
<reference evidence="1 2" key="1">
    <citation type="journal article" date="2012" name="Genome Biol.">
        <title>Genome and low-iron response of an oceanic diatom adapted to chronic iron limitation.</title>
        <authorList>
            <person name="Lommer M."/>
            <person name="Specht M."/>
            <person name="Roy A.S."/>
            <person name="Kraemer L."/>
            <person name="Andreson R."/>
            <person name="Gutowska M.A."/>
            <person name="Wolf J."/>
            <person name="Bergner S.V."/>
            <person name="Schilhabel M.B."/>
            <person name="Klostermeier U.C."/>
            <person name="Beiko R.G."/>
            <person name="Rosenstiel P."/>
            <person name="Hippler M."/>
            <person name="Laroche J."/>
        </authorList>
    </citation>
    <scope>NUCLEOTIDE SEQUENCE [LARGE SCALE GENOMIC DNA]</scope>
    <source>
        <strain evidence="1 2">CCMP1005</strain>
    </source>
</reference>
<evidence type="ECO:0000313" key="2">
    <source>
        <dbReference type="Proteomes" id="UP000266841"/>
    </source>
</evidence>
<keyword evidence="2" id="KW-1185">Reference proteome</keyword>
<name>K0R7C5_THAOC</name>
<dbReference type="Proteomes" id="UP000266841">
    <property type="component" value="Unassembled WGS sequence"/>
</dbReference>
<gene>
    <name evidence="1" type="ORF">THAOC_36861</name>
</gene>
<dbReference type="AlphaFoldDB" id="K0R7C5"/>
<dbReference type="EMBL" id="AGNL01049494">
    <property type="protein sequence ID" value="EJK44586.1"/>
    <property type="molecule type" value="Genomic_DNA"/>
</dbReference>
<feature type="non-terminal residue" evidence="1">
    <location>
        <position position="95"/>
    </location>
</feature>
<protein>
    <submittedName>
        <fullName evidence="1">Uncharacterized protein</fullName>
    </submittedName>
</protein>
<sequence length="95" mass="10050">MLGRLFLSKSALLRWPTVAGRGARGGATAATVSPAYPWSTSLPPGGQWTEPDGTSLLGAHGWRRTGSMVPRLSAVARLLYEPDGASFLVTPRISE</sequence>
<organism evidence="1 2">
    <name type="scientific">Thalassiosira oceanica</name>
    <name type="common">Marine diatom</name>
    <dbReference type="NCBI Taxonomy" id="159749"/>
    <lineage>
        <taxon>Eukaryota</taxon>
        <taxon>Sar</taxon>
        <taxon>Stramenopiles</taxon>
        <taxon>Ochrophyta</taxon>
        <taxon>Bacillariophyta</taxon>
        <taxon>Coscinodiscophyceae</taxon>
        <taxon>Thalassiosirophycidae</taxon>
        <taxon>Thalassiosirales</taxon>
        <taxon>Thalassiosiraceae</taxon>
        <taxon>Thalassiosira</taxon>
    </lineage>
</organism>
<accession>K0R7C5</accession>